<dbReference type="AlphaFoldDB" id="A0A9D9H161"/>
<comment type="caution">
    <text evidence="7">The sequence shown here is derived from an EMBL/GenBank/DDBJ whole genome shotgun (WGS) entry which is preliminary data.</text>
</comment>
<keyword evidence="4 6" id="KW-1133">Transmembrane helix</keyword>
<feature type="transmembrane region" description="Helical" evidence="6">
    <location>
        <begin position="50"/>
        <end position="78"/>
    </location>
</feature>
<evidence type="ECO:0000256" key="6">
    <source>
        <dbReference type="SAM" id="Phobius"/>
    </source>
</evidence>
<evidence type="ECO:0000256" key="5">
    <source>
        <dbReference type="ARBA" id="ARBA00023136"/>
    </source>
</evidence>
<dbReference type="PANTHER" id="PTHR32196">
    <property type="entry name" value="ABC TRANSPORTER PERMEASE PROTEIN YPHD-RELATED-RELATED"/>
    <property type="match status" value="1"/>
</dbReference>
<feature type="transmembrane region" description="Helical" evidence="6">
    <location>
        <begin position="12"/>
        <end position="30"/>
    </location>
</feature>
<dbReference type="GO" id="GO:0005886">
    <property type="term" value="C:plasma membrane"/>
    <property type="evidence" value="ECO:0007669"/>
    <property type="project" value="UniProtKB-SubCell"/>
</dbReference>
<dbReference type="CDD" id="cd06574">
    <property type="entry name" value="TM_PBP1_branched-chain-AA_like"/>
    <property type="match status" value="1"/>
</dbReference>
<dbReference type="Pfam" id="PF02653">
    <property type="entry name" value="BPD_transp_2"/>
    <property type="match status" value="1"/>
</dbReference>
<sequence>MELISLSTFLNAVSQGLLWSILAMGVYITYRVLDLADLTTEGSFPLGASVVATLIVNGVNPFLATLASFAVGLLAGLVTGLLNTKLKIPSLLSGILVMTGLYSVNLRIMGKANLPLLRQPTIITTVEDLGFSNSNAIMLVGIISVVVIIVLLVLLFKTELGFSLRATGSNPNMIRALGVNTDFMIILGLMLSNGLIGLSGGIIAQYNGYSDAGMGTGTIVIGLASVIIGEVIFGKKSILRSLISVVLGSILYRIIIALVLENGLQPTDLKLISSVVLAICLFLPVLKEKIIAKNINGGAKKC</sequence>
<dbReference type="InterPro" id="IPR001851">
    <property type="entry name" value="ABC_transp_permease"/>
</dbReference>
<gene>
    <name evidence="7" type="ORF">IAC55_06080</name>
</gene>
<keyword evidence="3 6" id="KW-0812">Transmembrane</keyword>
<name>A0A9D9H161_9FIRM</name>
<keyword evidence="2" id="KW-1003">Cell membrane</keyword>
<dbReference type="PANTHER" id="PTHR32196:SF69">
    <property type="entry name" value="BRANCHED-CHAIN AMINO ACID TRANSPORT SYSTEM, PERMEASE PROTEIN"/>
    <property type="match status" value="1"/>
</dbReference>
<keyword evidence="5 6" id="KW-0472">Membrane</keyword>
<feature type="transmembrane region" description="Helical" evidence="6">
    <location>
        <begin position="136"/>
        <end position="156"/>
    </location>
</feature>
<evidence type="ECO:0000313" key="7">
    <source>
        <dbReference type="EMBL" id="MBO8434870.1"/>
    </source>
</evidence>
<feature type="transmembrane region" description="Helical" evidence="6">
    <location>
        <begin position="269"/>
        <end position="286"/>
    </location>
</feature>
<evidence type="ECO:0000256" key="3">
    <source>
        <dbReference type="ARBA" id="ARBA00022692"/>
    </source>
</evidence>
<evidence type="ECO:0000256" key="1">
    <source>
        <dbReference type="ARBA" id="ARBA00004651"/>
    </source>
</evidence>
<organism evidence="7 8">
    <name type="scientific">Candidatus Fimicola merdigallinarum</name>
    <dbReference type="NCBI Taxonomy" id="2840819"/>
    <lineage>
        <taxon>Bacteria</taxon>
        <taxon>Bacillati</taxon>
        <taxon>Bacillota</taxon>
        <taxon>Clostridia</taxon>
        <taxon>Lachnospirales</taxon>
        <taxon>Lachnospiraceae</taxon>
        <taxon>Lachnospiraceae incertae sedis</taxon>
        <taxon>Candidatus Fimicola</taxon>
    </lineage>
</organism>
<accession>A0A9D9H161</accession>
<evidence type="ECO:0000313" key="8">
    <source>
        <dbReference type="Proteomes" id="UP000823611"/>
    </source>
</evidence>
<dbReference type="EMBL" id="JADIMX010000115">
    <property type="protein sequence ID" value="MBO8434870.1"/>
    <property type="molecule type" value="Genomic_DNA"/>
</dbReference>
<protein>
    <submittedName>
        <fullName evidence="7">ABC transporter permease</fullName>
    </submittedName>
</protein>
<proteinExistence type="predicted"/>
<feature type="transmembrane region" description="Helical" evidence="6">
    <location>
        <begin position="183"/>
        <end position="206"/>
    </location>
</feature>
<comment type="subcellular location">
    <subcellularLocation>
        <location evidence="1">Cell membrane</location>
        <topology evidence="1">Multi-pass membrane protein</topology>
    </subcellularLocation>
</comment>
<feature type="transmembrane region" description="Helical" evidence="6">
    <location>
        <begin position="90"/>
        <end position="108"/>
    </location>
</feature>
<dbReference type="Proteomes" id="UP000823611">
    <property type="component" value="Unassembled WGS sequence"/>
</dbReference>
<reference evidence="7" key="1">
    <citation type="submission" date="2020-10" db="EMBL/GenBank/DDBJ databases">
        <authorList>
            <person name="Gilroy R."/>
        </authorList>
    </citation>
    <scope>NUCLEOTIDE SEQUENCE</scope>
    <source>
        <strain evidence="7">F6-4510</strain>
    </source>
</reference>
<feature type="transmembrane region" description="Helical" evidence="6">
    <location>
        <begin position="245"/>
        <end position="263"/>
    </location>
</feature>
<feature type="transmembrane region" description="Helical" evidence="6">
    <location>
        <begin position="212"/>
        <end position="233"/>
    </location>
</feature>
<evidence type="ECO:0000256" key="2">
    <source>
        <dbReference type="ARBA" id="ARBA00022475"/>
    </source>
</evidence>
<dbReference type="GO" id="GO:0022857">
    <property type="term" value="F:transmembrane transporter activity"/>
    <property type="evidence" value="ECO:0007669"/>
    <property type="project" value="InterPro"/>
</dbReference>
<evidence type="ECO:0000256" key="4">
    <source>
        <dbReference type="ARBA" id="ARBA00022989"/>
    </source>
</evidence>
<reference evidence="7" key="2">
    <citation type="journal article" date="2021" name="PeerJ">
        <title>Extensive microbial diversity within the chicken gut microbiome revealed by metagenomics and culture.</title>
        <authorList>
            <person name="Gilroy R."/>
            <person name="Ravi A."/>
            <person name="Getino M."/>
            <person name="Pursley I."/>
            <person name="Horton D.L."/>
            <person name="Alikhan N.F."/>
            <person name="Baker D."/>
            <person name="Gharbi K."/>
            <person name="Hall N."/>
            <person name="Watson M."/>
            <person name="Adriaenssens E.M."/>
            <person name="Foster-Nyarko E."/>
            <person name="Jarju S."/>
            <person name="Secka A."/>
            <person name="Antonio M."/>
            <person name="Oren A."/>
            <person name="Chaudhuri R.R."/>
            <person name="La Ragione R."/>
            <person name="Hildebrand F."/>
            <person name="Pallen M.J."/>
        </authorList>
    </citation>
    <scope>NUCLEOTIDE SEQUENCE</scope>
    <source>
        <strain evidence="7">F6-4510</strain>
    </source>
</reference>